<evidence type="ECO:0000313" key="4">
    <source>
        <dbReference type="Proteomes" id="UP000322139"/>
    </source>
</evidence>
<sequence>MDKDRSELEQSILRALNAVKDPEIPAVSIIELGMVERVQAEKERILIELLPTFLGCPALDMIQRSVEEQLGYLDLEQSVEVRFIYEPPWTSDRISEKGRTHLKEFGIAPAPERMEATGEWKVDCPYCGSPYTSLENIFGPTACRSLLYCRACRNPFEAMKPVSSLL</sequence>
<dbReference type="PANTHER" id="PTHR42831">
    <property type="entry name" value="FE-S PROTEIN MATURATION AUXILIARY FACTOR YITW"/>
    <property type="match status" value="1"/>
</dbReference>
<dbReference type="InterPro" id="IPR052339">
    <property type="entry name" value="Fe-S_Maturation_MIP18"/>
</dbReference>
<proteinExistence type="predicted"/>
<reference evidence="3 4" key="1">
    <citation type="submission" date="2019-08" db="EMBL/GenBank/DDBJ databases">
        <title>Bacillus genomes from the desert of Cuatro Cienegas, Coahuila.</title>
        <authorList>
            <person name="Olmedo-Alvarez G."/>
        </authorList>
    </citation>
    <scope>NUCLEOTIDE SEQUENCE [LARGE SCALE GENOMIC DNA]</scope>
    <source>
        <strain evidence="3 4">CH446_14T</strain>
    </source>
</reference>
<dbReference type="InterPro" id="IPR056572">
    <property type="entry name" value="Zn_ribbon_PaaD"/>
</dbReference>
<dbReference type="NCBIfam" id="TIGR02159">
    <property type="entry name" value="PA_CoA_Oxy4"/>
    <property type="match status" value="1"/>
</dbReference>
<dbReference type="Pfam" id="PF23451">
    <property type="entry name" value="Zn_ribbon_PaaD"/>
    <property type="match status" value="1"/>
</dbReference>
<gene>
    <name evidence="3" type="primary">paaJ</name>
    <name evidence="3" type="ORF">FZD51_23720</name>
</gene>
<comment type="caution">
    <text evidence="3">The sequence shown here is derived from an EMBL/GenBank/DDBJ whole genome shotgun (WGS) entry which is preliminary data.</text>
</comment>
<accession>A0A5D4QWT3</accession>
<feature type="domain" description="MIP18 family-like" evidence="1">
    <location>
        <begin position="9"/>
        <end position="81"/>
    </location>
</feature>
<dbReference type="InterPro" id="IPR034904">
    <property type="entry name" value="FSCA_dom_sf"/>
</dbReference>
<dbReference type="AlphaFoldDB" id="A0A5D4QWT3"/>
<evidence type="ECO:0000313" key="3">
    <source>
        <dbReference type="EMBL" id="TYS41928.1"/>
    </source>
</evidence>
<evidence type="ECO:0000259" key="2">
    <source>
        <dbReference type="Pfam" id="PF23451"/>
    </source>
</evidence>
<dbReference type="EMBL" id="VTER01000017">
    <property type="protein sequence ID" value="TYS41928.1"/>
    <property type="molecule type" value="Genomic_DNA"/>
</dbReference>
<dbReference type="PANTHER" id="PTHR42831:SF3">
    <property type="entry name" value="1,2-PHENYLACETYL-COA EPOXIDASE, SUBUNIT D-RELATED"/>
    <property type="match status" value="1"/>
</dbReference>
<protein>
    <submittedName>
        <fullName evidence="3">Phenylacetate-CoA oxygenase subunit PaaJ</fullName>
    </submittedName>
</protein>
<dbReference type="InterPro" id="IPR002744">
    <property type="entry name" value="MIP18-like"/>
</dbReference>
<feature type="domain" description="PaaD zinc beta ribbon" evidence="2">
    <location>
        <begin position="110"/>
        <end position="160"/>
    </location>
</feature>
<evidence type="ECO:0000259" key="1">
    <source>
        <dbReference type="Pfam" id="PF01883"/>
    </source>
</evidence>
<dbReference type="Proteomes" id="UP000322139">
    <property type="component" value="Unassembled WGS sequence"/>
</dbReference>
<dbReference type="Gene3D" id="3.30.300.130">
    <property type="entry name" value="Fe-S cluster assembly (FSCA)"/>
    <property type="match status" value="1"/>
</dbReference>
<dbReference type="InterPro" id="IPR011883">
    <property type="entry name" value="PaaD-like"/>
</dbReference>
<dbReference type="Pfam" id="PF01883">
    <property type="entry name" value="FeS_assembly_P"/>
    <property type="match status" value="1"/>
</dbReference>
<name>A0A5D4QWT3_9BACI</name>
<organism evidence="3 4">
    <name type="scientific">Bacillus infantis</name>
    <dbReference type="NCBI Taxonomy" id="324767"/>
    <lineage>
        <taxon>Bacteria</taxon>
        <taxon>Bacillati</taxon>
        <taxon>Bacillota</taxon>
        <taxon>Bacilli</taxon>
        <taxon>Bacillales</taxon>
        <taxon>Bacillaceae</taxon>
        <taxon>Bacillus</taxon>
    </lineage>
</organism>
<dbReference type="SUPFAM" id="SSF117916">
    <property type="entry name" value="Fe-S cluster assembly (FSCA) domain-like"/>
    <property type="match status" value="1"/>
</dbReference>
<dbReference type="RefSeq" id="WP_148976982.1">
    <property type="nucleotide sequence ID" value="NZ_JBNIKT010000004.1"/>
</dbReference>